<dbReference type="SUPFAM" id="SSF47113">
    <property type="entry name" value="Histone-fold"/>
    <property type="match status" value="1"/>
</dbReference>
<keyword evidence="2" id="KW-0235">DNA replication</keyword>
<sequence length="213" mass="23326">MPPKGWRKDAQGNYPTTSYIKEQENITIQDLLFPRSAIVNLAREVPQQSGKKLLINKDASLALQRGATVFVNHLLLFAREIAKSQDKKSCSVDDVLSALDHIGQSALKGAVRDKLEEYQAAVELRKKEKPENGDTDTNADADADVDMTIGGDMGTTPAEEAGELEEMEEHEQEGEPSQTAEEASDKKQKTEIQNADATIRSPEEMPSSTGTVL</sequence>
<evidence type="ECO:0000256" key="2">
    <source>
        <dbReference type="ARBA" id="ARBA00022705"/>
    </source>
</evidence>
<dbReference type="GO" id="GO:0006974">
    <property type="term" value="P:DNA damage response"/>
    <property type="evidence" value="ECO:0007669"/>
    <property type="project" value="TreeGrafter"/>
</dbReference>
<feature type="compositionally biased region" description="Acidic residues" evidence="6">
    <location>
        <begin position="133"/>
        <end position="145"/>
    </location>
</feature>
<dbReference type="Proteomes" id="UP000501346">
    <property type="component" value="Chromosome SeII-SeIV"/>
</dbReference>
<dbReference type="GO" id="GO:0008622">
    <property type="term" value="C:epsilon DNA polymerase complex"/>
    <property type="evidence" value="ECO:0007669"/>
    <property type="project" value="TreeGrafter"/>
</dbReference>
<dbReference type="GO" id="GO:0031507">
    <property type="term" value="P:heterochromatin formation"/>
    <property type="evidence" value="ECO:0007669"/>
    <property type="project" value="TreeGrafter"/>
</dbReference>
<evidence type="ECO:0000313" key="7">
    <source>
        <dbReference type="EMBL" id="QID83460.1"/>
    </source>
</evidence>
<evidence type="ECO:0000256" key="6">
    <source>
        <dbReference type="SAM" id="MobiDB-lite"/>
    </source>
</evidence>
<feature type="region of interest" description="Disordered" evidence="6">
    <location>
        <begin position="123"/>
        <end position="213"/>
    </location>
</feature>
<keyword evidence="3" id="KW-0539">Nucleus</keyword>
<proteinExistence type="predicted"/>
<evidence type="ECO:0000256" key="1">
    <source>
        <dbReference type="ARBA" id="ARBA00004123"/>
    </source>
</evidence>
<name>A0A6C1E3G0_SACPS</name>
<dbReference type="OrthoDB" id="1707486at2759"/>
<feature type="compositionally biased region" description="Acidic residues" evidence="6">
    <location>
        <begin position="160"/>
        <end position="174"/>
    </location>
</feature>
<feature type="compositionally biased region" description="Basic and acidic residues" evidence="6">
    <location>
        <begin position="123"/>
        <end position="132"/>
    </location>
</feature>
<dbReference type="PANTHER" id="PTHR46172">
    <property type="entry name" value="DNA POLYMERASE EPSILON SUBUNIT 3"/>
    <property type="match status" value="1"/>
</dbReference>
<evidence type="ECO:0000256" key="3">
    <source>
        <dbReference type="ARBA" id="ARBA00023242"/>
    </source>
</evidence>
<protein>
    <recommendedName>
        <fullName evidence="4">DNA polymerase epsilon subunit D</fullName>
    </recommendedName>
    <alternativeName>
        <fullName evidence="5">DNA polymerase II subunit D</fullName>
    </alternativeName>
</protein>
<dbReference type="GO" id="GO:0006272">
    <property type="term" value="P:leading strand elongation"/>
    <property type="evidence" value="ECO:0007669"/>
    <property type="project" value="TreeGrafter"/>
</dbReference>
<evidence type="ECO:0000256" key="4">
    <source>
        <dbReference type="ARBA" id="ARBA00039775"/>
    </source>
</evidence>
<dbReference type="GO" id="GO:0031490">
    <property type="term" value="F:chromatin DNA binding"/>
    <property type="evidence" value="ECO:0007669"/>
    <property type="project" value="TreeGrafter"/>
</dbReference>
<dbReference type="InterPro" id="IPR009072">
    <property type="entry name" value="Histone-fold"/>
</dbReference>
<dbReference type="Gene3D" id="1.10.20.10">
    <property type="entry name" value="Histone, subunit A"/>
    <property type="match status" value="1"/>
</dbReference>
<gene>
    <name evidence="7" type="ORF">GRS66_005925</name>
</gene>
<evidence type="ECO:0000256" key="5">
    <source>
        <dbReference type="ARBA" id="ARBA00042096"/>
    </source>
</evidence>
<dbReference type="PANTHER" id="PTHR46172:SF1">
    <property type="entry name" value="DNA POLYMERASE EPSILON SUBUNIT 3"/>
    <property type="match status" value="1"/>
</dbReference>
<dbReference type="GO" id="GO:0046982">
    <property type="term" value="F:protein heterodimerization activity"/>
    <property type="evidence" value="ECO:0007669"/>
    <property type="project" value="InterPro"/>
</dbReference>
<evidence type="ECO:0000313" key="8">
    <source>
        <dbReference type="Proteomes" id="UP000501346"/>
    </source>
</evidence>
<dbReference type="InterPro" id="IPR051377">
    <property type="entry name" value="DNA_Pol-Epsilon_Subunit"/>
</dbReference>
<comment type="subcellular location">
    <subcellularLocation>
        <location evidence="1">Nucleus</location>
    </subcellularLocation>
</comment>
<dbReference type="EMBL" id="CP048999">
    <property type="protein sequence ID" value="QID83460.1"/>
    <property type="molecule type" value="Genomic_DNA"/>
</dbReference>
<dbReference type="GO" id="GO:0008623">
    <property type="term" value="C:CHRAC"/>
    <property type="evidence" value="ECO:0007669"/>
    <property type="project" value="TreeGrafter"/>
</dbReference>
<dbReference type="CDD" id="cd22928">
    <property type="entry name" value="HFD_POLE3_DPB4"/>
    <property type="match status" value="1"/>
</dbReference>
<keyword evidence="8" id="KW-1185">Reference proteome</keyword>
<organism evidence="7 8">
    <name type="scientific">Saccharomyces pastorianus</name>
    <name type="common">Lager yeast</name>
    <name type="synonym">Saccharomyces cerevisiae x Saccharomyces eubayanus</name>
    <dbReference type="NCBI Taxonomy" id="27292"/>
    <lineage>
        <taxon>Eukaryota</taxon>
        <taxon>Fungi</taxon>
        <taxon>Dikarya</taxon>
        <taxon>Ascomycota</taxon>
        <taxon>Saccharomycotina</taxon>
        <taxon>Saccharomycetes</taxon>
        <taxon>Saccharomycetales</taxon>
        <taxon>Saccharomycetaceae</taxon>
        <taxon>Saccharomyces</taxon>
    </lineage>
</organism>
<reference evidence="7 8" key="1">
    <citation type="journal article" date="2019" name="BMC Genomics">
        <title>Chromosome level assembly and comparative genome analysis confirm lager-brewing yeasts originated from a single hybridization.</title>
        <authorList>
            <person name="Salazar A.N."/>
            <person name="Gorter de Vries A.R."/>
            <person name="van den Broek M."/>
            <person name="Brouwers N."/>
            <person name="de la Torre Cortes P."/>
            <person name="Kuijpers N.G.A."/>
            <person name="Daran J.G."/>
            <person name="Abeel T."/>
        </authorList>
    </citation>
    <scope>NUCLEOTIDE SEQUENCE [LARGE SCALE GENOMIC DNA]</scope>
    <source>
        <strain evidence="7 8">CBS 1483</strain>
    </source>
</reference>
<accession>A0A6C1E3G0</accession>
<dbReference type="AlphaFoldDB" id="A0A6C1E3G0"/>